<dbReference type="Gene3D" id="1.20.1660.10">
    <property type="entry name" value="Hypothetical protein (EF3068)"/>
    <property type="match status" value="1"/>
</dbReference>
<dbReference type="PANTHER" id="PTHR34070:SF1">
    <property type="entry name" value="DNA ALKYLATION REPAIR PROTEIN"/>
    <property type="match status" value="1"/>
</dbReference>
<protein>
    <submittedName>
        <fullName evidence="1">DNA alkylation repair enzyme</fullName>
    </submittedName>
</protein>
<dbReference type="CDD" id="cd07064">
    <property type="entry name" value="AlkD_like_1"/>
    <property type="match status" value="1"/>
</dbReference>
<sequence length="218" mass="25824">MNCMDLFNIIKSNGDSAQAAKMSAYMRDQFLFLGIPTPKRKALCRDYFKQEKKKAPVNWDFITSCWEEPYREFQYVAMDYLVLMQKYLISDDVPKIKELAMKKSWWDTIDGLDRVVGNIALVYPEVNQILLAWSKDENLWLRRIAIDHQLTRKDKTDIELMERILVNNLGQSEFFINKAIGWSLRDYSKTNPDWVRNFVKRYQNQLAPLSIKEASKYI</sequence>
<dbReference type="EMBL" id="CP036259">
    <property type="protein sequence ID" value="QDR79557.1"/>
    <property type="molecule type" value="Genomic_DNA"/>
</dbReference>
<proteinExistence type="predicted"/>
<evidence type="ECO:0000313" key="1">
    <source>
        <dbReference type="EMBL" id="QDR79557.1"/>
    </source>
</evidence>
<dbReference type="InterPro" id="IPR016024">
    <property type="entry name" value="ARM-type_fold"/>
</dbReference>
<dbReference type="AlphaFoldDB" id="A0A517DQF7"/>
<dbReference type="PANTHER" id="PTHR34070">
    <property type="entry name" value="ARMADILLO-TYPE FOLD"/>
    <property type="match status" value="1"/>
</dbReference>
<reference evidence="1 2" key="1">
    <citation type="submission" date="2019-02" db="EMBL/GenBank/DDBJ databases">
        <title>Closed genome of Sporomusa termitida DSM 4440.</title>
        <authorList>
            <person name="Poehlein A."/>
            <person name="Daniel R."/>
        </authorList>
    </citation>
    <scope>NUCLEOTIDE SEQUENCE [LARGE SCALE GENOMIC DNA]</scope>
    <source>
        <strain evidence="1 2">DSM 4440</strain>
    </source>
</reference>
<name>A0A517DQF7_9FIRM</name>
<dbReference type="RefSeq" id="WP_144349183.1">
    <property type="nucleotide sequence ID" value="NZ_CP036259.1"/>
</dbReference>
<gene>
    <name evidence="1" type="ORF">SPTER_08320</name>
</gene>
<evidence type="ECO:0000313" key="2">
    <source>
        <dbReference type="Proteomes" id="UP000320776"/>
    </source>
</evidence>
<dbReference type="InterPro" id="IPR014825">
    <property type="entry name" value="DNA_alkylation"/>
</dbReference>
<accession>A0A517DQF7</accession>
<dbReference type="OrthoDB" id="9775346at2"/>
<keyword evidence="2" id="KW-1185">Reference proteome</keyword>
<organism evidence="1 2">
    <name type="scientific">Sporomusa termitida</name>
    <dbReference type="NCBI Taxonomy" id="2377"/>
    <lineage>
        <taxon>Bacteria</taxon>
        <taxon>Bacillati</taxon>
        <taxon>Bacillota</taxon>
        <taxon>Negativicutes</taxon>
        <taxon>Selenomonadales</taxon>
        <taxon>Sporomusaceae</taxon>
        <taxon>Sporomusa</taxon>
    </lineage>
</organism>
<dbReference type="Pfam" id="PF08713">
    <property type="entry name" value="DNA_alkylation"/>
    <property type="match status" value="1"/>
</dbReference>
<dbReference type="Proteomes" id="UP000320776">
    <property type="component" value="Chromosome"/>
</dbReference>
<dbReference type="SUPFAM" id="SSF48371">
    <property type="entry name" value="ARM repeat"/>
    <property type="match status" value="1"/>
</dbReference>
<dbReference type="KEGG" id="sted:SPTER_08320"/>
<dbReference type="Gene3D" id="1.25.40.290">
    <property type="entry name" value="ARM repeat domains"/>
    <property type="match status" value="1"/>
</dbReference>